<dbReference type="Pfam" id="PF09413">
    <property type="entry name" value="DUF2007"/>
    <property type="match status" value="1"/>
</dbReference>
<reference evidence="2 3" key="1">
    <citation type="submission" date="2023-07" db="EMBL/GenBank/DDBJ databases">
        <title>Sorghum-associated microbial communities from plants grown in Nebraska, USA.</title>
        <authorList>
            <person name="Schachtman D."/>
        </authorList>
    </citation>
    <scope>NUCLEOTIDE SEQUENCE [LARGE SCALE GENOMIC DNA]</scope>
    <source>
        <strain evidence="2 3">584</strain>
    </source>
</reference>
<evidence type="ECO:0000313" key="3">
    <source>
        <dbReference type="Proteomes" id="UP001262410"/>
    </source>
</evidence>
<dbReference type="InterPro" id="IPR018551">
    <property type="entry name" value="DUF2007"/>
</dbReference>
<dbReference type="Gene3D" id="3.30.70.790">
    <property type="entry name" value="UreE, C-terminal domain"/>
    <property type="match status" value="1"/>
</dbReference>
<organism evidence="2 3">
    <name type="scientific">Inquilinus ginsengisoli</name>
    <dbReference type="NCBI Taxonomy" id="363840"/>
    <lineage>
        <taxon>Bacteria</taxon>
        <taxon>Pseudomonadati</taxon>
        <taxon>Pseudomonadota</taxon>
        <taxon>Alphaproteobacteria</taxon>
        <taxon>Rhodospirillales</taxon>
        <taxon>Rhodospirillaceae</taxon>
        <taxon>Inquilinus</taxon>
    </lineage>
</organism>
<gene>
    <name evidence="2" type="ORF">E9232_006373</name>
</gene>
<accession>A0ABU1K1W3</accession>
<name>A0ABU1K1W3_9PROT</name>
<evidence type="ECO:0000313" key="2">
    <source>
        <dbReference type="EMBL" id="MDR6293820.1"/>
    </source>
</evidence>
<dbReference type="RefSeq" id="WP_309801098.1">
    <property type="nucleotide sequence ID" value="NZ_JAVDPW010000014.1"/>
</dbReference>
<proteinExistence type="predicted"/>
<feature type="domain" description="DUF2007" evidence="1">
    <location>
        <begin position="15"/>
        <end position="78"/>
    </location>
</feature>
<dbReference type="SUPFAM" id="SSF54913">
    <property type="entry name" value="GlnB-like"/>
    <property type="match status" value="1"/>
</dbReference>
<keyword evidence="3" id="KW-1185">Reference proteome</keyword>
<evidence type="ECO:0000259" key="1">
    <source>
        <dbReference type="Pfam" id="PF09413"/>
    </source>
</evidence>
<dbReference type="EMBL" id="JAVDPW010000014">
    <property type="protein sequence ID" value="MDR6293820.1"/>
    <property type="molecule type" value="Genomic_DNA"/>
</dbReference>
<comment type="caution">
    <text evidence="2">The sequence shown here is derived from an EMBL/GenBank/DDBJ whole genome shotgun (WGS) entry which is preliminary data.</text>
</comment>
<dbReference type="InterPro" id="IPR011322">
    <property type="entry name" value="N-reg_PII-like_a/b"/>
</dbReference>
<dbReference type="Proteomes" id="UP001262410">
    <property type="component" value="Unassembled WGS sequence"/>
</dbReference>
<protein>
    <recommendedName>
        <fullName evidence="1">DUF2007 domain-containing protein</fullName>
    </recommendedName>
</protein>
<sequence>MIVCALHKREMDPVKELLRTNDPVRLSFLTALLADARIESIILDMHTSVLEGSLGILPRRLMVAIDDWAEARDILLSAGESLPDA</sequence>